<organism evidence="1 2">
    <name type="scientific">Desulfotruncus arcticus DSM 17038</name>
    <dbReference type="NCBI Taxonomy" id="1121424"/>
    <lineage>
        <taxon>Bacteria</taxon>
        <taxon>Bacillati</taxon>
        <taxon>Bacillota</taxon>
        <taxon>Clostridia</taxon>
        <taxon>Eubacteriales</taxon>
        <taxon>Desulfallaceae</taxon>
        <taxon>Desulfotruncus</taxon>
    </lineage>
</organism>
<evidence type="ECO:0000313" key="1">
    <source>
        <dbReference type="EMBL" id="SFG14944.1"/>
    </source>
</evidence>
<dbReference type="STRING" id="341036.SAMN05660649_00881"/>
<name>A0A1I2PFV1_9FIRM</name>
<reference evidence="2" key="1">
    <citation type="submission" date="2016-10" db="EMBL/GenBank/DDBJ databases">
        <authorList>
            <person name="Varghese N."/>
            <person name="Submissions S."/>
        </authorList>
    </citation>
    <scope>NUCLEOTIDE SEQUENCE [LARGE SCALE GENOMIC DNA]</scope>
    <source>
        <strain evidence="2">DSM 17038</strain>
    </source>
</reference>
<sequence>MAKNKLIGRVLATEKNPTTIDEFYFWTNSDTKINAFDIVLSPQ</sequence>
<gene>
    <name evidence="1" type="ORF">SAMN05660649_00881</name>
</gene>
<dbReference type="AlphaFoldDB" id="A0A1I2PFV1"/>
<dbReference type="RefSeq" id="WP_274377513.1">
    <property type="nucleotide sequence ID" value="NZ_FOOX01000002.1"/>
</dbReference>
<protein>
    <submittedName>
        <fullName evidence="1">Uncharacterized protein</fullName>
    </submittedName>
</protein>
<proteinExistence type="predicted"/>
<dbReference type="EMBL" id="FOOX01000002">
    <property type="protein sequence ID" value="SFG14944.1"/>
    <property type="molecule type" value="Genomic_DNA"/>
</dbReference>
<dbReference type="Proteomes" id="UP000199337">
    <property type="component" value="Unassembled WGS sequence"/>
</dbReference>
<evidence type="ECO:0000313" key="2">
    <source>
        <dbReference type="Proteomes" id="UP000199337"/>
    </source>
</evidence>
<accession>A0A1I2PFV1</accession>
<keyword evidence="2" id="KW-1185">Reference proteome</keyword>